<feature type="transmembrane region" description="Helical" evidence="9">
    <location>
        <begin position="498"/>
        <end position="519"/>
    </location>
</feature>
<dbReference type="AlphaFoldDB" id="A0A0V1Q241"/>
<feature type="region of interest" description="Disordered" evidence="8">
    <location>
        <begin position="1"/>
        <end position="23"/>
    </location>
</feature>
<dbReference type="PANTHER" id="PTHR43791:SF39">
    <property type="entry name" value="TRANSPORTER LIZ1_SEO1, PUTATIVE (AFU_ORTHOLOGUE AFUA_3G00980)-RELATED"/>
    <property type="match status" value="1"/>
</dbReference>
<dbReference type="SUPFAM" id="SSF103473">
    <property type="entry name" value="MFS general substrate transporter"/>
    <property type="match status" value="1"/>
</dbReference>
<dbReference type="Gene3D" id="1.20.1250.20">
    <property type="entry name" value="MFS general substrate transporter like domains"/>
    <property type="match status" value="2"/>
</dbReference>
<feature type="transmembrane region" description="Helical" evidence="9">
    <location>
        <begin position="328"/>
        <end position="345"/>
    </location>
</feature>
<dbReference type="GO" id="GO:0022857">
    <property type="term" value="F:transmembrane transporter activity"/>
    <property type="evidence" value="ECO:0007669"/>
    <property type="project" value="InterPro"/>
</dbReference>
<dbReference type="FunFam" id="1.20.1250.20:FF:000065">
    <property type="entry name" value="Putative MFS pantothenate transporter"/>
    <property type="match status" value="1"/>
</dbReference>
<comment type="subcellular location">
    <subcellularLocation>
        <location evidence="1">Cell membrane</location>
        <topology evidence="1">Multi-pass membrane protein</topology>
    </subcellularLocation>
</comment>
<feature type="transmembrane region" description="Helical" evidence="9">
    <location>
        <begin position="229"/>
        <end position="250"/>
    </location>
</feature>
<evidence type="ECO:0000256" key="8">
    <source>
        <dbReference type="SAM" id="MobiDB-lite"/>
    </source>
</evidence>
<keyword evidence="11" id="KW-1185">Reference proteome</keyword>
<name>A0A0V1Q241_9ASCO</name>
<keyword evidence="3" id="KW-1003">Cell membrane</keyword>
<feature type="transmembrane region" description="Helical" evidence="9">
    <location>
        <begin position="377"/>
        <end position="397"/>
    </location>
</feature>
<keyword evidence="6 9" id="KW-0472">Membrane</keyword>
<feature type="transmembrane region" description="Helical" evidence="9">
    <location>
        <begin position="142"/>
        <end position="162"/>
    </location>
</feature>
<proteinExistence type="inferred from homology"/>
<sequence>MREAVQKSPSIEESDAISYNNNGYNLIDSSPKKTTEIVNERRISASDSNDDDTPYIDLTLNLSEEEKLYRKTSKWYKFKLFLWDSVDKHPTEKKFLMKLDFFLISSSMLGYFIKQLNASNMKTAYINGMDEYYTMNQNQYNYLNTLWTVGYIIGQIPSNLILHRISARYYLGGLEIIWAILTVLMITCKSLNGLYAIRFFVGLTESGYFPGLEYLVGSWYGTKELSKRSTFFAVAGVASGLVSGPLQSTILNNFAGSSLPAFKWMFVFDAVISFPIGIYTMFVDPNTPSTTNAWYWTKDDKLVALERRRRIGAQLNTRRKYTWKKIKSFFNTWHIYVFPLVFLAYNNSCSAINQPTFEGWMKLGLKEPQEVYNRMPAVLSGVGIAVAIIMSYFADFIGGKKNHYFVFAYFVCLLIGCSLLSGWHIPRGLHWFCYFLVGVPTSWGQPQIFSWVNRLLFEDDMKRNFVVVCTNTLAYVTGAFVPIFVWDTNDSPRYFIGFTYTACLSAFGLIMTGIAVHFIRRDEKVKERYIIDKITID</sequence>
<dbReference type="Proteomes" id="UP000054251">
    <property type="component" value="Unassembled WGS sequence"/>
</dbReference>
<dbReference type="InterPro" id="IPR011701">
    <property type="entry name" value="MFS"/>
</dbReference>
<evidence type="ECO:0000256" key="4">
    <source>
        <dbReference type="ARBA" id="ARBA00022692"/>
    </source>
</evidence>
<dbReference type="GeneID" id="26838688"/>
<feature type="compositionally biased region" description="Polar residues" evidence="8">
    <location>
        <begin position="7"/>
        <end position="23"/>
    </location>
</feature>
<evidence type="ECO:0000256" key="9">
    <source>
        <dbReference type="SAM" id="Phobius"/>
    </source>
</evidence>
<comment type="similarity">
    <text evidence="7">Belongs to the major facilitator superfamily. Allantoate permease family.</text>
</comment>
<keyword evidence="2" id="KW-0813">Transport</keyword>
<evidence type="ECO:0000256" key="3">
    <source>
        <dbReference type="ARBA" id="ARBA00022475"/>
    </source>
</evidence>
<keyword evidence="4 9" id="KW-0812">Transmembrane</keyword>
<dbReference type="GO" id="GO:0005886">
    <property type="term" value="C:plasma membrane"/>
    <property type="evidence" value="ECO:0007669"/>
    <property type="project" value="UniProtKB-SubCell"/>
</dbReference>
<protein>
    <recommendedName>
        <fullName evidence="12">Major facilitator superfamily (MFS) profile domain-containing protein</fullName>
    </recommendedName>
</protein>
<organism evidence="10 11">
    <name type="scientific">Debaryomyces fabryi</name>
    <dbReference type="NCBI Taxonomy" id="58627"/>
    <lineage>
        <taxon>Eukaryota</taxon>
        <taxon>Fungi</taxon>
        <taxon>Dikarya</taxon>
        <taxon>Ascomycota</taxon>
        <taxon>Saccharomycotina</taxon>
        <taxon>Pichiomycetes</taxon>
        <taxon>Debaryomycetaceae</taxon>
        <taxon>Debaryomyces</taxon>
    </lineage>
</organism>
<dbReference type="OrthoDB" id="3639251at2759"/>
<dbReference type="Pfam" id="PF07690">
    <property type="entry name" value="MFS_1"/>
    <property type="match status" value="1"/>
</dbReference>
<evidence type="ECO:0000256" key="2">
    <source>
        <dbReference type="ARBA" id="ARBA00022448"/>
    </source>
</evidence>
<dbReference type="FunFam" id="1.20.1250.20:FF:000386">
    <property type="entry name" value="MFS general substrate transporter"/>
    <property type="match status" value="1"/>
</dbReference>
<accession>A0A0V1Q241</accession>
<reference evidence="10 11" key="1">
    <citation type="submission" date="2015-11" db="EMBL/GenBank/DDBJ databases">
        <title>The genome of Debaryomyces fabryi.</title>
        <authorList>
            <person name="Tafer H."/>
            <person name="Lopandic K."/>
        </authorList>
    </citation>
    <scope>NUCLEOTIDE SEQUENCE [LARGE SCALE GENOMIC DNA]</scope>
    <source>
        <strain evidence="10 11">CBS 789</strain>
    </source>
</reference>
<gene>
    <name evidence="10" type="ORF">AC631_01679</name>
</gene>
<dbReference type="EMBL" id="LMYN01000024">
    <property type="protein sequence ID" value="KSA02596.1"/>
    <property type="molecule type" value="Genomic_DNA"/>
</dbReference>
<evidence type="ECO:0000313" key="11">
    <source>
        <dbReference type="Proteomes" id="UP000054251"/>
    </source>
</evidence>
<evidence type="ECO:0000256" key="5">
    <source>
        <dbReference type="ARBA" id="ARBA00022989"/>
    </source>
</evidence>
<comment type="caution">
    <text evidence="10">The sequence shown here is derived from an EMBL/GenBank/DDBJ whole genome shotgun (WGS) entry which is preliminary data.</text>
</comment>
<dbReference type="PANTHER" id="PTHR43791">
    <property type="entry name" value="PERMEASE-RELATED"/>
    <property type="match status" value="1"/>
</dbReference>
<evidence type="ECO:0000256" key="7">
    <source>
        <dbReference type="ARBA" id="ARBA00037968"/>
    </source>
</evidence>
<keyword evidence="5 9" id="KW-1133">Transmembrane helix</keyword>
<feature type="transmembrane region" description="Helical" evidence="9">
    <location>
        <begin position="464"/>
        <end position="486"/>
    </location>
</feature>
<evidence type="ECO:0008006" key="12">
    <source>
        <dbReference type="Google" id="ProtNLM"/>
    </source>
</evidence>
<dbReference type="RefSeq" id="XP_015468698.1">
    <property type="nucleotide sequence ID" value="XM_015610509.1"/>
</dbReference>
<evidence type="ECO:0000256" key="6">
    <source>
        <dbReference type="ARBA" id="ARBA00023136"/>
    </source>
</evidence>
<feature type="transmembrane region" description="Helical" evidence="9">
    <location>
        <begin position="429"/>
        <end position="452"/>
    </location>
</feature>
<evidence type="ECO:0000313" key="10">
    <source>
        <dbReference type="EMBL" id="KSA02596.1"/>
    </source>
</evidence>
<dbReference type="InterPro" id="IPR036259">
    <property type="entry name" value="MFS_trans_sf"/>
</dbReference>
<feature type="transmembrane region" description="Helical" evidence="9">
    <location>
        <begin position="404"/>
        <end position="423"/>
    </location>
</feature>
<evidence type="ECO:0000256" key="1">
    <source>
        <dbReference type="ARBA" id="ARBA00004651"/>
    </source>
</evidence>
<feature type="transmembrane region" description="Helical" evidence="9">
    <location>
        <begin position="262"/>
        <end position="282"/>
    </location>
</feature>